<gene>
    <name evidence="2" type="ORF">OIU79_021737</name>
</gene>
<feature type="region of interest" description="Disordered" evidence="1">
    <location>
        <begin position="145"/>
        <end position="185"/>
    </location>
</feature>
<dbReference type="EMBL" id="JAPFFK010000004">
    <property type="protein sequence ID" value="KAJ6765608.1"/>
    <property type="molecule type" value="Genomic_DNA"/>
</dbReference>
<reference evidence="2" key="1">
    <citation type="submission" date="2022-11" db="EMBL/GenBank/DDBJ databases">
        <authorList>
            <person name="Hyden B.L."/>
            <person name="Feng K."/>
            <person name="Yates T."/>
            <person name="Jawdy S."/>
            <person name="Smart L.B."/>
            <person name="Muchero W."/>
        </authorList>
    </citation>
    <scope>NUCLEOTIDE SEQUENCE</scope>
    <source>
        <tissue evidence="2">Shoot tip</tissue>
    </source>
</reference>
<sequence length="185" mass="19927">MGNCWGFAAHSPSPSTTGQLSSAGISHTTSNTTSFEVSNATSSRGSNISAHSHFSAGSGDEEFPNGQILPTPNLRIFSFAELKANREWGVGNNWQNSKHYASYTAKLSDFGLAKLGPSASQSHVTTRVMGTYGYAAPEYVATEAAKDRPVEPRARPNLSMARQKFKQPLQNRPLQHPAPPARIHS</sequence>
<evidence type="ECO:0000313" key="2">
    <source>
        <dbReference type="EMBL" id="KAJ6765608.1"/>
    </source>
</evidence>
<name>A0A9Q0WH02_SALPP</name>
<reference evidence="2" key="2">
    <citation type="journal article" date="2023" name="Int. J. Mol. Sci.">
        <title>De Novo Assembly and Annotation of 11 Diverse Shrub Willow (Salix) Genomes Reveals Novel Gene Organization in Sex-Linked Regions.</title>
        <authorList>
            <person name="Hyden B."/>
            <person name="Feng K."/>
            <person name="Yates T.B."/>
            <person name="Jawdy S."/>
            <person name="Cereghino C."/>
            <person name="Smart L.B."/>
            <person name="Muchero W."/>
        </authorList>
    </citation>
    <scope>NUCLEOTIDE SEQUENCE</scope>
    <source>
        <tissue evidence="2">Shoot tip</tissue>
    </source>
</reference>
<proteinExistence type="predicted"/>
<dbReference type="Gene3D" id="1.10.510.10">
    <property type="entry name" value="Transferase(Phosphotransferase) domain 1"/>
    <property type="match status" value="1"/>
</dbReference>
<keyword evidence="3" id="KW-1185">Reference proteome</keyword>
<dbReference type="PANTHER" id="PTHR45621">
    <property type="entry name" value="OS01G0588500 PROTEIN-RELATED"/>
    <property type="match status" value="1"/>
</dbReference>
<feature type="compositionally biased region" description="Polar residues" evidence="1">
    <location>
        <begin position="34"/>
        <end position="52"/>
    </location>
</feature>
<dbReference type="OrthoDB" id="1741172at2759"/>
<feature type="compositionally biased region" description="Basic and acidic residues" evidence="1">
    <location>
        <begin position="145"/>
        <end position="154"/>
    </location>
</feature>
<dbReference type="AlphaFoldDB" id="A0A9Q0WH02"/>
<evidence type="ECO:0000256" key="1">
    <source>
        <dbReference type="SAM" id="MobiDB-lite"/>
    </source>
</evidence>
<comment type="caution">
    <text evidence="2">The sequence shown here is derived from an EMBL/GenBank/DDBJ whole genome shotgun (WGS) entry which is preliminary data.</text>
</comment>
<dbReference type="SUPFAM" id="SSF56112">
    <property type="entry name" value="Protein kinase-like (PK-like)"/>
    <property type="match status" value="1"/>
</dbReference>
<organism evidence="2 3">
    <name type="scientific">Salix purpurea</name>
    <name type="common">Purple osier willow</name>
    <dbReference type="NCBI Taxonomy" id="77065"/>
    <lineage>
        <taxon>Eukaryota</taxon>
        <taxon>Viridiplantae</taxon>
        <taxon>Streptophyta</taxon>
        <taxon>Embryophyta</taxon>
        <taxon>Tracheophyta</taxon>
        <taxon>Spermatophyta</taxon>
        <taxon>Magnoliopsida</taxon>
        <taxon>eudicotyledons</taxon>
        <taxon>Gunneridae</taxon>
        <taxon>Pentapetalae</taxon>
        <taxon>rosids</taxon>
        <taxon>fabids</taxon>
        <taxon>Malpighiales</taxon>
        <taxon>Salicaceae</taxon>
        <taxon>Saliceae</taxon>
        <taxon>Salix</taxon>
    </lineage>
</organism>
<feature type="compositionally biased region" description="Pro residues" evidence="1">
    <location>
        <begin position="176"/>
        <end position="185"/>
    </location>
</feature>
<evidence type="ECO:0000313" key="3">
    <source>
        <dbReference type="Proteomes" id="UP001151532"/>
    </source>
</evidence>
<accession>A0A9Q0WH02</accession>
<feature type="region of interest" description="Disordered" evidence="1">
    <location>
        <begin position="34"/>
        <end position="67"/>
    </location>
</feature>
<dbReference type="Proteomes" id="UP001151532">
    <property type="component" value="Chromosome 4"/>
</dbReference>
<dbReference type="InterPro" id="IPR050823">
    <property type="entry name" value="Plant_Ser_Thr_Prot_Kinase"/>
</dbReference>
<dbReference type="InterPro" id="IPR011009">
    <property type="entry name" value="Kinase-like_dom_sf"/>
</dbReference>
<protein>
    <submittedName>
        <fullName evidence="2">Uncharacterized protein</fullName>
    </submittedName>
</protein>